<evidence type="ECO:0000256" key="3">
    <source>
        <dbReference type="ARBA" id="ARBA00066659"/>
    </source>
</evidence>
<sequence length="661" mass="71217">MSTRLSTPSDYESLLDKYDTWMFDCDGVLWSGDHSIDGAIQVLDILRNRKKKVIFVTNNASKSRKTYKKKFDDLGVEAHVDEIYGSAFAAAVYISSVMKLPKDKKVYVIGMAGIEEELADEGVSFIGGTDPADCTLASFSLANFTLDPTVGAVLCGLDTKVNYTKYSKAFQYLTRNPGCAFLATNEDSTFPSSNGLLPGAGAISAPLRYALDRDPVSIGKPASTMLDCIKAKVPFDPKRTIMVGDRLNTDILFGKNGGLATLLVLTGITQEENITGPNASPIVPDYVTSSIGDLRAVSRTSATLPIQSDGERARPRPRAARRIVHVGSPGPIGGNSSSSPFLRPGIPLPPTTSMSDQVPLSSLQFLPLQAHEFHSLPAGFEYQHEISEASNTTAFDTGVDARDLGRCVVCGLKRAWGPRPGVQRAHIIGRTEDILWALLKDRGFVPSFAKSVVHEPRNGINLCSRHHGDFDGYRFFIRWVPSRSAFVFINFSQNDLLEQFHGKTVALDPNHKRSPFPAPFLIQEMRTRGFNPWCTDRSTPCPLSPTYTDVDNGGGDGVAGFGGAIDTEVGSGGMAGPGGTAGPGGSGGVVGSSSGPTSTGANQEYLVLGNPFQDPELLESMRRQWQQLPNWKSATVEGLTWEGTAEENARQYVDLVGVSPP</sequence>
<dbReference type="InterPro" id="IPR023214">
    <property type="entry name" value="HAD_sf"/>
</dbReference>
<dbReference type="EC" id="3.1.3.41" evidence="3"/>
<dbReference type="GO" id="GO:0005737">
    <property type="term" value="C:cytoplasm"/>
    <property type="evidence" value="ECO:0007669"/>
    <property type="project" value="TreeGrafter"/>
</dbReference>
<dbReference type="PANTHER" id="PTHR19288">
    <property type="entry name" value="4-NITROPHENYLPHOSPHATASE-RELATED"/>
    <property type="match status" value="1"/>
</dbReference>
<dbReference type="STRING" id="436010.A0A166JYY4"/>
<feature type="compositionally biased region" description="Low complexity" evidence="5">
    <location>
        <begin position="591"/>
        <end position="601"/>
    </location>
</feature>
<evidence type="ECO:0000313" key="8">
    <source>
        <dbReference type="Proteomes" id="UP000076532"/>
    </source>
</evidence>
<dbReference type="Gene3D" id="3.40.50.1000">
    <property type="entry name" value="HAD superfamily/HAD-like"/>
    <property type="match status" value="2"/>
</dbReference>
<evidence type="ECO:0000313" key="7">
    <source>
        <dbReference type="EMBL" id="KZP21351.1"/>
    </source>
</evidence>
<protein>
    <recommendedName>
        <fullName evidence="4">4-nitrophenylphosphatase</fullName>
        <ecNumber evidence="3">3.1.3.41</ecNumber>
    </recommendedName>
</protein>
<dbReference type="AlphaFoldDB" id="A0A166JYY4"/>
<dbReference type="PANTHER" id="PTHR19288:SF46">
    <property type="entry name" value="HALOACID DEHALOGENASE-LIKE HYDROLASE DOMAIN-CONTAINING PROTEIN 2"/>
    <property type="match status" value="1"/>
</dbReference>
<dbReference type="InterPro" id="IPR003615">
    <property type="entry name" value="HNH_nuc"/>
</dbReference>
<dbReference type="InterPro" id="IPR006349">
    <property type="entry name" value="PGP_euk"/>
</dbReference>
<feature type="compositionally biased region" description="Gly residues" evidence="5">
    <location>
        <begin position="571"/>
        <end position="590"/>
    </location>
</feature>
<dbReference type="NCBIfam" id="TIGR01460">
    <property type="entry name" value="HAD-SF-IIA"/>
    <property type="match status" value="1"/>
</dbReference>
<feature type="region of interest" description="Disordered" evidence="5">
    <location>
        <begin position="571"/>
        <end position="602"/>
    </location>
</feature>
<dbReference type="FunFam" id="3.40.50.1000:FF:000039">
    <property type="entry name" value="Phosphoglycolate phosphatase"/>
    <property type="match status" value="1"/>
</dbReference>
<dbReference type="OrthoDB" id="413953at2759"/>
<reference evidence="7 8" key="1">
    <citation type="journal article" date="2016" name="Mol. Biol. Evol.">
        <title>Comparative Genomics of Early-Diverging Mushroom-Forming Fungi Provides Insights into the Origins of Lignocellulose Decay Capabilities.</title>
        <authorList>
            <person name="Nagy L.G."/>
            <person name="Riley R."/>
            <person name="Tritt A."/>
            <person name="Adam C."/>
            <person name="Daum C."/>
            <person name="Floudas D."/>
            <person name="Sun H."/>
            <person name="Yadav J.S."/>
            <person name="Pangilinan J."/>
            <person name="Larsson K.H."/>
            <person name="Matsuura K."/>
            <person name="Barry K."/>
            <person name="Labutti K."/>
            <person name="Kuo R."/>
            <person name="Ohm R.A."/>
            <person name="Bhattacharya S.S."/>
            <person name="Shirouzu T."/>
            <person name="Yoshinaga Y."/>
            <person name="Martin F.M."/>
            <person name="Grigoriev I.V."/>
            <person name="Hibbett D.S."/>
        </authorList>
    </citation>
    <scope>NUCLEOTIDE SEQUENCE [LARGE SCALE GENOMIC DNA]</scope>
    <source>
        <strain evidence="7 8">CBS 109695</strain>
    </source>
</reference>
<keyword evidence="8" id="KW-1185">Reference proteome</keyword>
<accession>A0A166JYY4</accession>
<proteinExistence type="predicted"/>
<feature type="domain" description="HNH nuclease" evidence="6">
    <location>
        <begin position="407"/>
        <end position="477"/>
    </location>
</feature>
<evidence type="ECO:0000259" key="6">
    <source>
        <dbReference type="Pfam" id="PF13391"/>
    </source>
</evidence>
<dbReference type="InterPro" id="IPR036412">
    <property type="entry name" value="HAD-like_sf"/>
</dbReference>
<dbReference type="Pfam" id="PF13344">
    <property type="entry name" value="Hydrolase_6"/>
    <property type="match status" value="1"/>
</dbReference>
<evidence type="ECO:0000256" key="5">
    <source>
        <dbReference type="SAM" id="MobiDB-lite"/>
    </source>
</evidence>
<evidence type="ECO:0000256" key="4">
    <source>
        <dbReference type="ARBA" id="ARBA00069197"/>
    </source>
</evidence>
<dbReference type="GO" id="GO:0004035">
    <property type="term" value="F:alkaline phosphatase activity"/>
    <property type="evidence" value="ECO:0007669"/>
    <property type="project" value="TreeGrafter"/>
</dbReference>
<organism evidence="7 8">
    <name type="scientific">Athelia psychrophila</name>
    <dbReference type="NCBI Taxonomy" id="1759441"/>
    <lineage>
        <taxon>Eukaryota</taxon>
        <taxon>Fungi</taxon>
        <taxon>Dikarya</taxon>
        <taxon>Basidiomycota</taxon>
        <taxon>Agaricomycotina</taxon>
        <taxon>Agaricomycetes</taxon>
        <taxon>Agaricomycetidae</taxon>
        <taxon>Atheliales</taxon>
        <taxon>Atheliaceae</taxon>
        <taxon>Athelia</taxon>
    </lineage>
</organism>
<dbReference type="SUPFAM" id="SSF56784">
    <property type="entry name" value="HAD-like"/>
    <property type="match status" value="1"/>
</dbReference>
<gene>
    <name evidence="7" type="ORF">FIBSPDRAFT_931754</name>
</gene>
<dbReference type="GO" id="GO:0008967">
    <property type="term" value="F:phosphoglycolate phosphatase activity"/>
    <property type="evidence" value="ECO:0007669"/>
    <property type="project" value="TreeGrafter"/>
</dbReference>
<dbReference type="Proteomes" id="UP000076532">
    <property type="component" value="Unassembled WGS sequence"/>
</dbReference>
<keyword evidence="1" id="KW-0378">Hydrolase</keyword>
<name>A0A166JYY4_9AGAM</name>
<dbReference type="NCBIfam" id="TIGR01452">
    <property type="entry name" value="PGP_euk"/>
    <property type="match status" value="1"/>
</dbReference>
<dbReference type="InterPro" id="IPR006357">
    <property type="entry name" value="HAD-SF_hydro_IIA"/>
</dbReference>
<evidence type="ECO:0000256" key="2">
    <source>
        <dbReference type="ARBA" id="ARBA00050247"/>
    </source>
</evidence>
<dbReference type="Pfam" id="PF13242">
    <property type="entry name" value="Hydrolase_like"/>
    <property type="match status" value="1"/>
</dbReference>
<dbReference type="EMBL" id="KV417548">
    <property type="protein sequence ID" value="KZP21351.1"/>
    <property type="molecule type" value="Genomic_DNA"/>
</dbReference>
<evidence type="ECO:0000256" key="1">
    <source>
        <dbReference type="ARBA" id="ARBA00022801"/>
    </source>
</evidence>
<dbReference type="Pfam" id="PF13391">
    <property type="entry name" value="HNH_2"/>
    <property type="match status" value="1"/>
</dbReference>
<comment type="catalytic activity">
    <reaction evidence="2">
        <text>4-nitrophenyl phosphate + H2O = 4-nitrophenol + phosphate + H(+)</text>
        <dbReference type="Rhea" id="RHEA:21664"/>
        <dbReference type="ChEBI" id="CHEBI:15377"/>
        <dbReference type="ChEBI" id="CHEBI:15378"/>
        <dbReference type="ChEBI" id="CHEBI:43474"/>
        <dbReference type="ChEBI" id="CHEBI:57917"/>
        <dbReference type="ChEBI" id="CHEBI:61146"/>
        <dbReference type="EC" id="3.1.3.41"/>
    </reaction>
</comment>